<feature type="chain" id="PRO_5039946774" description="Cuticle protein" evidence="3">
    <location>
        <begin position="17"/>
        <end position="217"/>
    </location>
</feature>
<dbReference type="InterPro" id="IPR031311">
    <property type="entry name" value="CHIT_BIND_RR_consensus"/>
</dbReference>
<evidence type="ECO:0000313" key="4">
    <source>
        <dbReference type="EMBL" id="KAH8020934.1"/>
    </source>
</evidence>
<keyword evidence="1 2" id="KW-0193">Cuticle</keyword>
<sequence length="217" mass="20991">MKVLIVLAVACAAAHAGFIGGGHGGTSTQHRSQDISGAYSFGYNENHATGGTSRWESGDGVGNKKGSYSLRGADGRWRTVKYVADGAGFRAAVSTNEPGTAPSSPASAGINAPILHVPAGHYDGGYGGYGGAYGAGVYGGGAYLGGAGYGAGGYYGAGAGIGAGATKAAHVFGAAIPGTGFGGFGGFGGYGGYGGYGGGYGGYGHHGYGGHGIVKHY</sequence>
<dbReference type="Proteomes" id="UP000821866">
    <property type="component" value="Chromosome 7"/>
</dbReference>
<dbReference type="GO" id="GO:0008010">
    <property type="term" value="F:structural constituent of chitin-based larval cuticle"/>
    <property type="evidence" value="ECO:0007669"/>
    <property type="project" value="TreeGrafter"/>
</dbReference>
<organism evidence="4 5">
    <name type="scientific">Rhipicephalus microplus</name>
    <name type="common">Cattle tick</name>
    <name type="synonym">Boophilus microplus</name>
    <dbReference type="NCBI Taxonomy" id="6941"/>
    <lineage>
        <taxon>Eukaryota</taxon>
        <taxon>Metazoa</taxon>
        <taxon>Ecdysozoa</taxon>
        <taxon>Arthropoda</taxon>
        <taxon>Chelicerata</taxon>
        <taxon>Arachnida</taxon>
        <taxon>Acari</taxon>
        <taxon>Parasitiformes</taxon>
        <taxon>Ixodida</taxon>
        <taxon>Ixodoidea</taxon>
        <taxon>Ixodidae</taxon>
        <taxon>Rhipicephalinae</taxon>
        <taxon>Rhipicephalus</taxon>
        <taxon>Boophilus</taxon>
    </lineage>
</organism>
<evidence type="ECO:0008006" key="6">
    <source>
        <dbReference type="Google" id="ProtNLM"/>
    </source>
</evidence>
<dbReference type="GO" id="GO:0062129">
    <property type="term" value="C:chitin-based extracellular matrix"/>
    <property type="evidence" value="ECO:0007669"/>
    <property type="project" value="TreeGrafter"/>
</dbReference>
<reference evidence="4" key="1">
    <citation type="journal article" date="2020" name="Cell">
        <title>Large-Scale Comparative Analyses of Tick Genomes Elucidate Their Genetic Diversity and Vector Capacities.</title>
        <authorList>
            <consortium name="Tick Genome and Microbiome Consortium (TIGMIC)"/>
            <person name="Jia N."/>
            <person name="Wang J."/>
            <person name="Shi W."/>
            <person name="Du L."/>
            <person name="Sun Y."/>
            <person name="Zhan W."/>
            <person name="Jiang J.F."/>
            <person name="Wang Q."/>
            <person name="Zhang B."/>
            <person name="Ji P."/>
            <person name="Bell-Sakyi L."/>
            <person name="Cui X.M."/>
            <person name="Yuan T.T."/>
            <person name="Jiang B.G."/>
            <person name="Yang W.F."/>
            <person name="Lam T.T."/>
            <person name="Chang Q.C."/>
            <person name="Ding S.J."/>
            <person name="Wang X.J."/>
            <person name="Zhu J.G."/>
            <person name="Ruan X.D."/>
            <person name="Zhao L."/>
            <person name="Wei J.T."/>
            <person name="Ye R.Z."/>
            <person name="Que T.C."/>
            <person name="Du C.H."/>
            <person name="Zhou Y.H."/>
            <person name="Cheng J.X."/>
            <person name="Dai P.F."/>
            <person name="Guo W.B."/>
            <person name="Han X.H."/>
            <person name="Huang E.J."/>
            <person name="Li L.F."/>
            <person name="Wei W."/>
            <person name="Gao Y.C."/>
            <person name="Liu J.Z."/>
            <person name="Shao H.Z."/>
            <person name="Wang X."/>
            <person name="Wang C.C."/>
            <person name="Yang T.C."/>
            <person name="Huo Q.B."/>
            <person name="Li W."/>
            <person name="Chen H.Y."/>
            <person name="Chen S.E."/>
            <person name="Zhou L.G."/>
            <person name="Ni X.B."/>
            <person name="Tian J.H."/>
            <person name="Sheng Y."/>
            <person name="Liu T."/>
            <person name="Pan Y.S."/>
            <person name="Xia L.Y."/>
            <person name="Li J."/>
            <person name="Zhao F."/>
            <person name="Cao W.C."/>
        </authorList>
    </citation>
    <scope>NUCLEOTIDE SEQUENCE</scope>
    <source>
        <strain evidence="4">Rmic-2018</strain>
    </source>
</reference>
<evidence type="ECO:0000256" key="2">
    <source>
        <dbReference type="PROSITE-ProRule" id="PRU00497"/>
    </source>
</evidence>
<dbReference type="PANTHER" id="PTHR10380:SF173">
    <property type="entry name" value="CUTICULAR PROTEIN 47EF, ISOFORM C-RELATED"/>
    <property type="match status" value="1"/>
</dbReference>
<evidence type="ECO:0000313" key="5">
    <source>
        <dbReference type="Proteomes" id="UP000821866"/>
    </source>
</evidence>
<keyword evidence="3" id="KW-0732">Signal</keyword>
<dbReference type="InterPro" id="IPR000618">
    <property type="entry name" value="Insect_cuticle"/>
</dbReference>
<dbReference type="OMA" id="DGAYGAH"/>
<accession>A0A9J6DG75</accession>
<dbReference type="OrthoDB" id="8021718at2759"/>
<keyword evidence="5" id="KW-1185">Reference proteome</keyword>
<dbReference type="VEuPathDB" id="VectorBase:LOC119173856"/>
<dbReference type="PROSITE" id="PS51155">
    <property type="entry name" value="CHIT_BIND_RR_2"/>
    <property type="match status" value="1"/>
</dbReference>
<protein>
    <recommendedName>
        <fullName evidence="6">Cuticle protein</fullName>
    </recommendedName>
</protein>
<feature type="signal peptide" evidence="3">
    <location>
        <begin position="1"/>
        <end position="16"/>
    </location>
</feature>
<evidence type="ECO:0000256" key="1">
    <source>
        <dbReference type="ARBA" id="ARBA00022460"/>
    </source>
</evidence>
<evidence type="ECO:0000256" key="3">
    <source>
        <dbReference type="SAM" id="SignalP"/>
    </source>
</evidence>
<dbReference type="Pfam" id="PF00379">
    <property type="entry name" value="Chitin_bind_4"/>
    <property type="match status" value="1"/>
</dbReference>
<name>A0A9J6DG75_RHIMP</name>
<dbReference type="InterPro" id="IPR050468">
    <property type="entry name" value="Cuticle_Struct_Prot"/>
</dbReference>
<comment type="caution">
    <text evidence="4">The sequence shown here is derived from an EMBL/GenBank/DDBJ whole genome shotgun (WGS) entry which is preliminary data.</text>
</comment>
<dbReference type="AlphaFoldDB" id="A0A9J6DG75"/>
<dbReference type="EMBL" id="JABSTU010000009">
    <property type="protein sequence ID" value="KAH8020934.1"/>
    <property type="molecule type" value="Genomic_DNA"/>
</dbReference>
<gene>
    <name evidence="4" type="ORF">HPB51_010324</name>
</gene>
<reference evidence="4" key="2">
    <citation type="submission" date="2021-09" db="EMBL/GenBank/DDBJ databases">
        <authorList>
            <person name="Jia N."/>
            <person name="Wang J."/>
            <person name="Shi W."/>
            <person name="Du L."/>
            <person name="Sun Y."/>
            <person name="Zhan W."/>
            <person name="Jiang J."/>
            <person name="Wang Q."/>
            <person name="Zhang B."/>
            <person name="Ji P."/>
            <person name="Sakyi L.B."/>
            <person name="Cui X."/>
            <person name="Yuan T."/>
            <person name="Jiang B."/>
            <person name="Yang W."/>
            <person name="Lam T.T.-Y."/>
            <person name="Chang Q."/>
            <person name="Ding S."/>
            <person name="Wang X."/>
            <person name="Zhu J."/>
            <person name="Ruan X."/>
            <person name="Zhao L."/>
            <person name="Wei J."/>
            <person name="Que T."/>
            <person name="Du C."/>
            <person name="Cheng J."/>
            <person name="Dai P."/>
            <person name="Han X."/>
            <person name="Huang E."/>
            <person name="Gao Y."/>
            <person name="Liu J."/>
            <person name="Shao H."/>
            <person name="Ye R."/>
            <person name="Li L."/>
            <person name="Wei W."/>
            <person name="Wang X."/>
            <person name="Wang C."/>
            <person name="Huo Q."/>
            <person name="Li W."/>
            <person name="Guo W."/>
            <person name="Chen H."/>
            <person name="Chen S."/>
            <person name="Zhou L."/>
            <person name="Zhou L."/>
            <person name="Ni X."/>
            <person name="Tian J."/>
            <person name="Zhou Y."/>
            <person name="Sheng Y."/>
            <person name="Liu T."/>
            <person name="Pan Y."/>
            <person name="Xia L."/>
            <person name="Li J."/>
            <person name="Zhao F."/>
            <person name="Cao W."/>
        </authorList>
    </citation>
    <scope>NUCLEOTIDE SEQUENCE</scope>
    <source>
        <strain evidence="4">Rmic-2018</strain>
        <tissue evidence="4">Larvae</tissue>
    </source>
</reference>
<dbReference type="PROSITE" id="PS00233">
    <property type="entry name" value="CHIT_BIND_RR_1"/>
    <property type="match status" value="1"/>
</dbReference>
<dbReference type="PANTHER" id="PTHR10380">
    <property type="entry name" value="CUTICLE PROTEIN"/>
    <property type="match status" value="1"/>
</dbReference>
<proteinExistence type="predicted"/>